<name>A0AAV7XF20_9NEOP</name>
<feature type="compositionally biased region" description="Basic residues" evidence="1">
    <location>
        <begin position="17"/>
        <end position="31"/>
    </location>
</feature>
<evidence type="ECO:0000256" key="1">
    <source>
        <dbReference type="SAM" id="MobiDB-lite"/>
    </source>
</evidence>
<proteinExistence type="predicted"/>
<dbReference type="Proteomes" id="UP001075354">
    <property type="component" value="Chromosome 9"/>
</dbReference>
<evidence type="ECO:0000313" key="3">
    <source>
        <dbReference type="Proteomes" id="UP001075354"/>
    </source>
</evidence>
<organism evidence="2 3">
    <name type="scientific">Megalurothrips usitatus</name>
    <name type="common">bean blossom thrips</name>
    <dbReference type="NCBI Taxonomy" id="439358"/>
    <lineage>
        <taxon>Eukaryota</taxon>
        <taxon>Metazoa</taxon>
        <taxon>Ecdysozoa</taxon>
        <taxon>Arthropoda</taxon>
        <taxon>Hexapoda</taxon>
        <taxon>Insecta</taxon>
        <taxon>Pterygota</taxon>
        <taxon>Neoptera</taxon>
        <taxon>Paraneoptera</taxon>
        <taxon>Thysanoptera</taxon>
        <taxon>Terebrantia</taxon>
        <taxon>Thripoidea</taxon>
        <taxon>Thripidae</taxon>
        <taxon>Megalurothrips</taxon>
    </lineage>
</organism>
<comment type="caution">
    <text evidence="2">The sequence shown here is derived from an EMBL/GenBank/DDBJ whole genome shotgun (WGS) entry which is preliminary data.</text>
</comment>
<dbReference type="PANTHER" id="PTHR46579">
    <property type="entry name" value="F5/8 TYPE C DOMAIN-CONTAINING PROTEIN-RELATED"/>
    <property type="match status" value="1"/>
</dbReference>
<accession>A0AAV7XF20</accession>
<feature type="region of interest" description="Disordered" evidence="1">
    <location>
        <begin position="1"/>
        <end position="75"/>
    </location>
</feature>
<dbReference type="EMBL" id="JAPTSV010000009">
    <property type="protein sequence ID" value="KAJ1524626.1"/>
    <property type="molecule type" value="Genomic_DNA"/>
</dbReference>
<dbReference type="PANTHER" id="PTHR46579:SF1">
    <property type="entry name" value="F5_8 TYPE C DOMAIN-CONTAINING PROTEIN"/>
    <property type="match status" value="1"/>
</dbReference>
<keyword evidence="3" id="KW-1185">Reference proteome</keyword>
<gene>
    <name evidence="2" type="ORF">ONE63_011110</name>
</gene>
<protein>
    <submittedName>
        <fullName evidence="2">Uncharacterized protein</fullName>
    </submittedName>
</protein>
<evidence type="ECO:0000313" key="2">
    <source>
        <dbReference type="EMBL" id="KAJ1524626.1"/>
    </source>
</evidence>
<dbReference type="AlphaFoldDB" id="A0AAV7XF20"/>
<reference evidence="2" key="1">
    <citation type="submission" date="2022-12" db="EMBL/GenBank/DDBJ databases">
        <title>Chromosome-level genome assembly of the bean flower thrips Megalurothrips usitatus.</title>
        <authorList>
            <person name="Ma L."/>
            <person name="Liu Q."/>
            <person name="Li H."/>
            <person name="Cai W."/>
        </authorList>
    </citation>
    <scope>NUCLEOTIDE SEQUENCE</scope>
    <source>
        <strain evidence="2">Cailab_2022a</strain>
    </source>
</reference>
<sequence>MDSDSESDGELLPQRSRSTRYRRFGSRKRRHEREDEADSDAADAAEAAAADADVAHPAPGAPNGNDELQSDSDWSVELDAVSFHGTDEDEGEAEADYDPGEDDFVVRIEAEGAGADSDEEDEVPVFGFSHGSLDRVLQFSTVRTVKESFLISLALSKALWKILGRTSSGVVAHVYCGDCTLYIGKRKMLGEQIVCPICHNAVAKEAAKYFVTISLKAQLQHFLSRPGVAEYLKYRERRVKHQEDAIEDVYDGDYYRSIRVDGQELMNSMNFTFTINTDGCKIRRGGKDSIVPVYARLNELPPKLRQKFMFLLAVCVDVKEPNMQCFLKPVVSELNSLSSNGIVWQPYGQAEVLSKFVTICHCVDGKAMWQILNMTSHAGYYPCTQCTYQGVRIDNYMRFPIQHADLPPHEMRTHMGMLRDMRQVEMQVPRPESVRGHRGASALALLSGHDMVKGNAFDDLHYFYECAAFHHTKLILDEAPRVDNGLVGNNYIKQLELISHAAYLLSMDSITDADIEKAERFIKLYLQQYEALFGVGRTRLNLHSLKHAPSSVRLLGPLWCHSTFNFESWNHQVLQLVTSPKGMLSQIVTRHLLRVSLEMALEADEEDAAEDVKGFIAKILGKRRRKDGREVAAHTYVLGPPDQRGPRDAEIHVLGMEGIQCAGDISVYNKVCIRSVDYKTARTQKAHHKSNDSTVFTYQNTFCTITDIVSFTDIEGREICGMFVKEHQVAHPSPFSAASHIKQVLPECYDLPHFIRIQEVRSPVIKVFVDGNRYFIPMPNTTEID</sequence>
<feature type="compositionally biased region" description="Low complexity" evidence="1">
    <location>
        <begin position="44"/>
        <end position="62"/>
    </location>
</feature>